<sequence>MLALEKIIVHNINYKTFTSATRFIKSVERKDDKGNLKGSLQLMSEWLKQNIRTNENIDDLIINPLKFIRKIRQVPAHEIFSNQYDKSLFKKQNEIMLETYKAVRSIRLFFANYPGNRDIETPEYTA</sequence>
<dbReference type="eggNOG" id="ENOG502ZA58">
    <property type="taxonomic scope" value="Bacteria"/>
</dbReference>
<reference evidence="2" key="1">
    <citation type="journal article" date="2013" name="Genome Announc.">
        <title>First genome sequence of a syntrophic acetate-oxidizing bacterium, Tepidanaerobacter acetatoxydans strain Re1.</title>
        <authorList>
            <person name="Manzoor S."/>
            <person name="Bongcam-Rudloff E."/>
            <person name="Schnurer A."/>
            <person name="Muller B."/>
        </authorList>
    </citation>
    <scope>NUCLEOTIDE SEQUENCE [LARGE SCALE GENOMIC DNA]</scope>
    <source>
        <strain evidence="2">Re1</strain>
    </source>
</reference>
<keyword evidence="2" id="KW-1185">Reference proteome</keyword>
<dbReference type="EMBL" id="HF563609">
    <property type="protein sequence ID" value="CDI40534.1"/>
    <property type="molecule type" value="Genomic_DNA"/>
</dbReference>
<evidence type="ECO:0000313" key="2">
    <source>
        <dbReference type="Proteomes" id="UP000010802"/>
    </source>
</evidence>
<dbReference type="RefSeq" id="WP_023211412.1">
    <property type="nucleotide sequence ID" value="NC_015519.1"/>
</dbReference>
<dbReference type="AlphaFoldDB" id="U4QIV7"/>
<accession>U4QIV7</accession>
<proteinExistence type="predicted"/>
<name>U4QIV7_TEPAE</name>
<dbReference type="HOGENOM" id="CLU_1980512_0_0_9"/>
<evidence type="ECO:0000313" key="1">
    <source>
        <dbReference type="EMBL" id="CDI40534.1"/>
    </source>
</evidence>
<dbReference type="KEGG" id="tae:TepiRe1_0972"/>
<gene>
    <name evidence="1" type="ordered locus">TEPIRE1_0972</name>
</gene>
<protein>
    <submittedName>
        <fullName evidence="1">AAA family ATPase containing protein</fullName>
    </submittedName>
</protein>
<organism evidence="1 2">
    <name type="scientific">Tepidanaerobacter acetatoxydans (strain DSM 21804 / JCM 16047 / Re1)</name>
    <dbReference type="NCBI Taxonomy" id="1209989"/>
    <lineage>
        <taxon>Bacteria</taxon>
        <taxon>Bacillati</taxon>
        <taxon>Bacillota</taxon>
        <taxon>Clostridia</taxon>
        <taxon>Thermosediminibacterales</taxon>
        <taxon>Tepidanaerobacteraceae</taxon>
        <taxon>Tepidanaerobacter</taxon>
    </lineage>
</organism>
<dbReference type="Proteomes" id="UP000010802">
    <property type="component" value="Chromosome"/>
</dbReference>